<dbReference type="EMBL" id="OC918661">
    <property type="protein sequence ID" value="CAD7649829.1"/>
    <property type="molecule type" value="Genomic_DNA"/>
</dbReference>
<accession>A0A7R9M058</accession>
<dbReference type="PANTHER" id="PTHR43798">
    <property type="entry name" value="MONOACYLGLYCEROL LIPASE"/>
    <property type="match status" value="1"/>
</dbReference>
<keyword evidence="5" id="KW-1185">Reference proteome</keyword>
<dbReference type="EMBL" id="CAJPVJ010003836">
    <property type="protein sequence ID" value="CAG2167994.1"/>
    <property type="molecule type" value="Genomic_DNA"/>
</dbReference>
<evidence type="ECO:0000259" key="3">
    <source>
        <dbReference type="Pfam" id="PF00561"/>
    </source>
</evidence>
<reference evidence="4" key="1">
    <citation type="submission" date="2020-11" db="EMBL/GenBank/DDBJ databases">
        <authorList>
            <person name="Tran Van P."/>
        </authorList>
    </citation>
    <scope>NUCLEOTIDE SEQUENCE</scope>
</reference>
<organism evidence="4">
    <name type="scientific">Oppiella nova</name>
    <dbReference type="NCBI Taxonomy" id="334625"/>
    <lineage>
        <taxon>Eukaryota</taxon>
        <taxon>Metazoa</taxon>
        <taxon>Ecdysozoa</taxon>
        <taxon>Arthropoda</taxon>
        <taxon>Chelicerata</taxon>
        <taxon>Arachnida</taxon>
        <taxon>Acari</taxon>
        <taxon>Acariformes</taxon>
        <taxon>Sarcoptiformes</taxon>
        <taxon>Oribatida</taxon>
        <taxon>Brachypylina</taxon>
        <taxon>Oppioidea</taxon>
        <taxon>Oppiidae</taxon>
        <taxon>Oppiella</taxon>
    </lineage>
</organism>
<dbReference type="InterPro" id="IPR000073">
    <property type="entry name" value="AB_hydrolase_1"/>
</dbReference>
<feature type="domain" description="AB hydrolase-1" evidence="3">
    <location>
        <begin position="32"/>
        <end position="138"/>
    </location>
</feature>
<dbReference type="SUPFAM" id="SSF53474">
    <property type="entry name" value="alpha/beta-Hydrolases"/>
    <property type="match status" value="1"/>
</dbReference>
<dbReference type="Pfam" id="PF00561">
    <property type="entry name" value="Abhydrolase_1"/>
    <property type="match status" value="1"/>
</dbReference>
<evidence type="ECO:0000256" key="2">
    <source>
        <dbReference type="ARBA" id="ARBA00022801"/>
    </source>
</evidence>
<gene>
    <name evidence="4" type="ORF">ONB1V03_LOCUS7488</name>
</gene>
<dbReference type="InterPro" id="IPR050266">
    <property type="entry name" value="AB_hydrolase_sf"/>
</dbReference>
<evidence type="ECO:0000256" key="1">
    <source>
        <dbReference type="ARBA" id="ARBA00008645"/>
    </source>
</evidence>
<comment type="similarity">
    <text evidence="1">Belongs to the AB hydrolase superfamily.</text>
</comment>
<dbReference type="GO" id="GO:0016020">
    <property type="term" value="C:membrane"/>
    <property type="evidence" value="ECO:0007669"/>
    <property type="project" value="TreeGrafter"/>
</dbReference>
<proteinExistence type="inferred from homology"/>
<dbReference type="PRINTS" id="PR00111">
    <property type="entry name" value="ABHYDROLASE"/>
</dbReference>
<evidence type="ECO:0000313" key="4">
    <source>
        <dbReference type="EMBL" id="CAD7649829.1"/>
    </source>
</evidence>
<dbReference type="AlphaFoldDB" id="A0A7R9M058"/>
<dbReference type="Gene3D" id="3.40.50.1820">
    <property type="entry name" value="alpha/beta hydrolase"/>
    <property type="match status" value="1"/>
</dbReference>
<dbReference type="OrthoDB" id="190201at2759"/>
<keyword evidence="2" id="KW-0378">Hydrolase</keyword>
<dbReference type="GO" id="GO:0016787">
    <property type="term" value="F:hydrolase activity"/>
    <property type="evidence" value="ECO:0007669"/>
    <property type="project" value="UniProtKB-KW"/>
</dbReference>
<evidence type="ECO:0000313" key="5">
    <source>
        <dbReference type="Proteomes" id="UP000728032"/>
    </source>
</evidence>
<dbReference type="PANTHER" id="PTHR43798:SF14">
    <property type="entry name" value="SERINE HYDROLASE-LIKE PROTEIN DDB_G0286239"/>
    <property type="match status" value="1"/>
</dbReference>
<dbReference type="Proteomes" id="UP000728032">
    <property type="component" value="Unassembled WGS sequence"/>
</dbReference>
<sequence>MPKEFIEMEIPVPYGSIKAKAWGSASTHSHQILALHGWQDNAGSFDTLIPLLPDSVYVLAVDLPGHGLSSHLPPGCPYHDLVFLMEVKRVVDHMNWTKFTILGHSMGAAIGMFYSCLYPKTVTKVIAIDMIKPLSFPAEELAKRTSDGINAFLTLEHKNSIPPVYDHKTTVEKMISAHAIYGSLTEEAAECLLKRGAKVSSDGKGEYFTRDNRIKAVLFQRMDSEALLNYLQNIECELIIIKAKNGIQLDPQEVNQKFIQLYERKCKTFKLIEVEGQHHVHLIEPQNVVSFITNEFNITNGN</sequence>
<dbReference type="InterPro" id="IPR029058">
    <property type="entry name" value="AB_hydrolase_fold"/>
</dbReference>
<protein>
    <recommendedName>
        <fullName evidence="3">AB hydrolase-1 domain-containing protein</fullName>
    </recommendedName>
</protein>
<name>A0A7R9M058_9ACAR</name>